<dbReference type="Proteomes" id="UP000178859">
    <property type="component" value="Unassembled WGS sequence"/>
</dbReference>
<dbReference type="InterPro" id="IPR013785">
    <property type="entry name" value="Aldolase_TIM"/>
</dbReference>
<dbReference type="GO" id="GO:0003855">
    <property type="term" value="F:3-dehydroquinate dehydratase activity"/>
    <property type="evidence" value="ECO:0007669"/>
    <property type="project" value="UniProtKB-EC"/>
</dbReference>
<keyword evidence="3" id="KW-0456">Lyase</keyword>
<dbReference type="PANTHER" id="PTHR43699">
    <property type="entry name" value="3-DEHYDROQUINATE DEHYDRATASE"/>
    <property type="match status" value="1"/>
</dbReference>
<organism evidence="5 6">
    <name type="scientific">Candidatus Daviesbacteria bacterium RIFCSPLOWO2_02_FULL_36_7</name>
    <dbReference type="NCBI Taxonomy" id="1797792"/>
    <lineage>
        <taxon>Bacteria</taxon>
        <taxon>Candidatus Daviesiibacteriota</taxon>
    </lineage>
</organism>
<dbReference type="AlphaFoldDB" id="A0A1F5MHV7"/>
<gene>
    <name evidence="5" type="ORF">A3I48_04510</name>
</gene>
<dbReference type="EC" id="4.2.1.10" evidence="2"/>
<dbReference type="CDD" id="cd00502">
    <property type="entry name" value="DHQase_I"/>
    <property type="match status" value="1"/>
</dbReference>
<dbReference type="InterPro" id="IPR050146">
    <property type="entry name" value="Type-I_3-dehydroquinase"/>
</dbReference>
<dbReference type="GO" id="GO:0046279">
    <property type="term" value="P:3,4-dihydroxybenzoate biosynthetic process"/>
    <property type="evidence" value="ECO:0007669"/>
    <property type="project" value="TreeGrafter"/>
</dbReference>
<sequence length="223" mass="26579">MKVKYCLPIIKKAKKEVLKSLKVKGYDFYEIWLDYIKDLDNDFLTQICKSYKGKLIFVFRRQNLEKIKLNYDRRIEIIYLISRFNIILDLDFLTQYEELEYVTQKNQEIKLILSFHNYKETPSFDQLKNLINKMKRYNPEIFKISTFCKEETDALNLLNLLLLFKQQKLKYIVLGMGEKGFITRIFGTIWGNEITFAPKTLAEKSASGQLTKKQMEDVFSKIS</sequence>
<comment type="catalytic activity">
    <reaction evidence="1">
        <text>3-dehydroquinate = 3-dehydroshikimate + H2O</text>
        <dbReference type="Rhea" id="RHEA:21096"/>
        <dbReference type="ChEBI" id="CHEBI:15377"/>
        <dbReference type="ChEBI" id="CHEBI:16630"/>
        <dbReference type="ChEBI" id="CHEBI:32364"/>
        <dbReference type="EC" id="4.2.1.10"/>
    </reaction>
</comment>
<dbReference type="Pfam" id="PF01487">
    <property type="entry name" value="DHquinase_I"/>
    <property type="match status" value="1"/>
</dbReference>
<dbReference type="SUPFAM" id="SSF51569">
    <property type="entry name" value="Aldolase"/>
    <property type="match status" value="1"/>
</dbReference>
<evidence type="ECO:0000256" key="4">
    <source>
        <dbReference type="ARBA" id="ARBA00023270"/>
    </source>
</evidence>
<dbReference type="InterPro" id="IPR001381">
    <property type="entry name" value="DHquinase_I"/>
</dbReference>
<evidence type="ECO:0000256" key="2">
    <source>
        <dbReference type="ARBA" id="ARBA00012060"/>
    </source>
</evidence>
<evidence type="ECO:0000256" key="3">
    <source>
        <dbReference type="ARBA" id="ARBA00023239"/>
    </source>
</evidence>
<evidence type="ECO:0000313" key="6">
    <source>
        <dbReference type="Proteomes" id="UP000178859"/>
    </source>
</evidence>
<protein>
    <recommendedName>
        <fullName evidence="2">3-dehydroquinate dehydratase</fullName>
        <ecNumber evidence="2">4.2.1.10</ecNumber>
    </recommendedName>
</protein>
<comment type="caution">
    <text evidence="5">The sequence shown here is derived from an EMBL/GenBank/DDBJ whole genome shotgun (WGS) entry which is preliminary data.</text>
</comment>
<name>A0A1F5MHV7_9BACT</name>
<dbReference type="PANTHER" id="PTHR43699:SF1">
    <property type="entry name" value="3-DEHYDROQUINATE DEHYDRATASE"/>
    <property type="match status" value="1"/>
</dbReference>
<accession>A0A1F5MHV7</accession>
<dbReference type="Gene3D" id="3.20.20.70">
    <property type="entry name" value="Aldolase class I"/>
    <property type="match status" value="1"/>
</dbReference>
<evidence type="ECO:0000256" key="1">
    <source>
        <dbReference type="ARBA" id="ARBA00001864"/>
    </source>
</evidence>
<reference evidence="5 6" key="1">
    <citation type="journal article" date="2016" name="Nat. Commun.">
        <title>Thousands of microbial genomes shed light on interconnected biogeochemical processes in an aquifer system.</title>
        <authorList>
            <person name="Anantharaman K."/>
            <person name="Brown C.T."/>
            <person name="Hug L.A."/>
            <person name="Sharon I."/>
            <person name="Castelle C.J."/>
            <person name="Probst A.J."/>
            <person name="Thomas B.C."/>
            <person name="Singh A."/>
            <person name="Wilkins M.J."/>
            <person name="Karaoz U."/>
            <person name="Brodie E.L."/>
            <person name="Williams K.H."/>
            <person name="Hubbard S.S."/>
            <person name="Banfield J.F."/>
        </authorList>
    </citation>
    <scope>NUCLEOTIDE SEQUENCE [LARGE SCALE GENOMIC DNA]</scope>
</reference>
<proteinExistence type="predicted"/>
<keyword evidence="4" id="KW-0704">Schiff base</keyword>
<evidence type="ECO:0000313" key="5">
    <source>
        <dbReference type="EMBL" id="OGE64860.1"/>
    </source>
</evidence>
<dbReference type="EMBL" id="MFDT01000027">
    <property type="protein sequence ID" value="OGE64860.1"/>
    <property type="molecule type" value="Genomic_DNA"/>
</dbReference>